<sequence length="253" mass="28771">MIKSRSTLTKQTIALQVYSERNEIGREEKSILNHAIMERLDYTYINEKSLTTPPSNLRLFVGSVEGTQMVLSSMNKVLPVPDYYPEALTKYLGSRSVKRTTINEVFATIAAGKSTFVKPVYDWKSFTGFVADESVGYGTLSKFSIRKPVWISEIVNFQYEFRAYVSKNELLAVCQYTGEMDMTPNFDIILSAIKKLKDSGYPYDTYAFDWGYTTAGEFILVEMNGAFSIGKYCGITDKQYYTFLNNGWSMITS</sequence>
<dbReference type="Proteomes" id="UP000241426">
    <property type="component" value="Unassembled WGS sequence"/>
</dbReference>
<feature type="domain" description="ATP-grasp" evidence="1">
    <location>
        <begin position="94"/>
        <end position="241"/>
    </location>
</feature>
<evidence type="ECO:0000259" key="1">
    <source>
        <dbReference type="Pfam" id="PF18299"/>
    </source>
</evidence>
<dbReference type="InterPro" id="IPR041261">
    <property type="entry name" value="R2K_2"/>
</dbReference>
<comment type="caution">
    <text evidence="2">The sequence shown here is derived from an EMBL/GenBank/DDBJ whole genome shotgun (WGS) entry which is preliminary data.</text>
</comment>
<dbReference type="AlphaFoldDB" id="A0A2T3KM07"/>
<name>A0A2T3KM07_9GAMM</name>
<dbReference type="RefSeq" id="WP_107289346.1">
    <property type="nucleotide sequence ID" value="NZ_PYNF01000003.1"/>
</dbReference>
<accession>A0A2T3KM07</accession>
<proteinExistence type="predicted"/>
<gene>
    <name evidence="2" type="ORF">C9J27_06125</name>
</gene>
<reference evidence="2 3" key="1">
    <citation type="submission" date="2018-01" db="EMBL/GenBank/DDBJ databases">
        <title>Whole genome sequencing of Histamine producing bacteria.</title>
        <authorList>
            <person name="Butler K."/>
        </authorList>
    </citation>
    <scope>NUCLEOTIDE SEQUENCE [LARGE SCALE GENOMIC DNA]</scope>
    <source>
        <strain evidence="2 3">FS-7.2</strain>
    </source>
</reference>
<evidence type="ECO:0000313" key="2">
    <source>
        <dbReference type="EMBL" id="PSV00716.1"/>
    </source>
</evidence>
<dbReference type="EMBL" id="PYNF01000003">
    <property type="protein sequence ID" value="PSV00716.1"/>
    <property type="molecule type" value="Genomic_DNA"/>
</dbReference>
<dbReference type="SUPFAM" id="SSF56059">
    <property type="entry name" value="Glutathione synthetase ATP-binding domain-like"/>
    <property type="match status" value="1"/>
</dbReference>
<dbReference type="Pfam" id="PF18299">
    <property type="entry name" value="R2K_2"/>
    <property type="match status" value="1"/>
</dbReference>
<organism evidence="2 3">
    <name type="scientific">Photobacterium kishitanii</name>
    <dbReference type="NCBI Taxonomy" id="318456"/>
    <lineage>
        <taxon>Bacteria</taxon>
        <taxon>Pseudomonadati</taxon>
        <taxon>Pseudomonadota</taxon>
        <taxon>Gammaproteobacteria</taxon>
        <taxon>Vibrionales</taxon>
        <taxon>Vibrionaceae</taxon>
        <taxon>Photobacterium</taxon>
    </lineage>
</organism>
<evidence type="ECO:0000313" key="3">
    <source>
        <dbReference type="Proteomes" id="UP000241426"/>
    </source>
</evidence>
<protein>
    <recommendedName>
        <fullName evidence="1">ATP-grasp domain-containing protein</fullName>
    </recommendedName>
</protein>